<accession>A0ABP9I2P0</accession>
<organism evidence="3 4">
    <name type="scientific">Yinghuangia aomiensis</name>
    <dbReference type="NCBI Taxonomy" id="676205"/>
    <lineage>
        <taxon>Bacteria</taxon>
        <taxon>Bacillati</taxon>
        <taxon>Actinomycetota</taxon>
        <taxon>Actinomycetes</taxon>
        <taxon>Kitasatosporales</taxon>
        <taxon>Streptomycetaceae</taxon>
        <taxon>Yinghuangia</taxon>
    </lineage>
</organism>
<feature type="domain" description="eCIS core" evidence="2">
    <location>
        <begin position="99"/>
        <end position="176"/>
    </location>
</feature>
<sequence>MRAHDHDHDHDEDRTGTRAGPEHDHEHAALVYRAAALGRPDVVGRAGLSSLQRAAGNGAVRAMLADDEKDRAPAAQRAAAEPAPRSRVHEVVGSGGGAPMDGDTRADMEARLGADFGDVRIHTDGRAHESAAEVGAHAYTVGSDVVFQRGMYDPGSHDGKTMLAHELTHVVQQRSGPVEGTETAGGIRVSDPSDRFEREAVANADRVMSLPAPTAPTPDVGTGATSAAAAPAGPSAPVQRAVDEGAEGAATAAAVQREEDEDEEPADVQGAFVQRAEDKTDEEEDEPAE</sequence>
<keyword evidence="4" id="KW-1185">Reference proteome</keyword>
<protein>
    <submittedName>
        <fullName evidence="3">DUF4157 domain-containing protein</fullName>
    </submittedName>
</protein>
<feature type="region of interest" description="Disordered" evidence="1">
    <location>
        <begin position="1"/>
        <end position="26"/>
    </location>
</feature>
<feature type="region of interest" description="Disordered" evidence="1">
    <location>
        <begin position="173"/>
        <end position="289"/>
    </location>
</feature>
<gene>
    <name evidence="3" type="ORF">GCM10023205_65460</name>
</gene>
<comment type="caution">
    <text evidence="3">The sequence shown here is derived from an EMBL/GenBank/DDBJ whole genome shotgun (WGS) entry which is preliminary data.</text>
</comment>
<proteinExistence type="predicted"/>
<dbReference type="Proteomes" id="UP001500466">
    <property type="component" value="Unassembled WGS sequence"/>
</dbReference>
<feature type="compositionally biased region" description="Basic and acidic residues" evidence="1">
    <location>
        <begin position="191"/>
        <end position="200"/>
    </location>
</feature>
<evidence type="ECO:0000259" key="2">
    <source>
        <dbReference type="Pfam" id="PF13699"/>
    </source>
</evidence>
<dbReference type="EMBL" id="BAABHS010000031">
    <property type="protein sequence ID" value="GAA4985908.1"/>
    <property type="molecule type" value="Genomic_DNA"/>
</dbReference>
<evidence type="ECO:0000256" key="1">
    <source>
        <dbReference type="SAM" id="MobiDB-lite"/>
    </source>
</evidence>
<feature type="compositionally biased region" description="Low complexity" evidence="1">
    <location>
        <begin position="221"/>
        <end position="237"/>
    </location>
</feature>
<dbReference type="Pfam" id="PF13699">
    <property type="entry name" value="eCIS_core"/>
    <property type="match status" value="1"/>
</dbReference>
<evidence type="ECO:0000313" key="4">
    <source>
        <dbReference type="Proteomes" id="UP001500466"/>
    </source>
</evidence>
<evidence type="ECO:0000313" key="3">
    <source>
        <dbReference type="EMBL" id="GAA4985908.1"/>
    </source>
</evidence>
<feature type="compositionally biased region" description="Low complexity" evidence="1">
    <location>
        <begin position="73"/>
        <end position="85"/>
    </location>
</feature>
<feature type="compositionally biased region" description="Acidic residues" evidence="1">
    <location>
        <begin position="279"/>
        <end position="289"/>
    </location>
</feature>
<dbReference type="RefSeq" id="WP_345679393.1">
    <property type="nucleotide sequence ID" value="NZ_BAABHS010000031.1"/>
</dbReference>
<reference evidence="4" key="1">
    <citation type="journal article" date="2019" name="Int. J. Syst. Evol. Microbiol.">
        <title>The Global Catalogue of Microorganisms (GCM) 10K type strain sequencing project: providing services to taxonomists for standard genome sequencing and annotation.</title>
        <authorList>
            <consortium name="The Broad Institute Genomics Platform"/>
            <consortium name="The Broad Institute Genome Sequencing Center for Infectious Disease"/>
            <person name="Wu L."/>
            <person name="Ma J."/>
        </authorList>
    </citation>
    <scope>NUCLEOTIDE SEQUENCE [LARGE SCALE GENOMIC DNA]</scope>
    <source>
        <strain evidence="4">JCM 17986</strain>
    </source>
</reference>
<name>A0ABP9I2P0_9ACTN</name>
<feature type="region of interest" description="Disordered" evidence="1">
    <location>
        <begin position="67"/>
        <end position="103"/>
    </location>
</feature>
<dbReference type="InterPro" id="IPR025295">
    <property type="entry name" value="eCIS_core_dom"/>
</dbReference>